<evidence type="ECO:0000313" key="10">
    <source>
        <dbReference type="Proteomes" id="UP001153069"/>
    </source>
</evidence>
<keyword evidence="1" id="KW-0479">Metal-binding</keyword>
<feature type="coiled-coil region" evidence="5">
    <location>
        <begin position="95"/>
        <end position="129"/>
    </location>
</feature>
<dbReference type="EMBL" id="CAICTM010000520">
    <property type="protein sequence ID" value="CAB9512137.1"/>
    <property type="molecule type" value="Genomic_DNA"/>
</dbReference>
<dbReference type="Pfam" id="PF13639">
    <property type="entry name" value="zf-RING_2"/>
    <property type="match status" value="1"/>
</dbReference>
<dbReference type="GO" id="GO:0008270">
    <property type="term" value="F:zinc ion binding"/>
    <property type="evidence" value="ECO:0007669"/>
    <property type="project" value="UniProtKB-KW"/>
</dbReference>
<sequence>MAVSSSAADSGTGSAALGLLYKAEFFLRRQLQTGDGLTPGLVDPSIYQQQPVPEDTSQSRGRTVLTILYLCVLGLCFVVPVFYYFRLHCFEEHARRELELDFTAALEQSEQHRDENRQARRKYIEERRARIVQLMMPVRMVLKEENFPDLVDGHENHNHNTNSNTIGTSSQGPVQRAGSFLNLDFESEKYNVGKSDESATQASEDILSPYASDDEETNIGAQHDNNDNHDNDNDNSENDDMEGNRQDLTTKDDFSNQQCKDLGDNGNGKTKDNVFGERGIKETKSQDEEEQGESHSLDGPSISREHNNPYEEEETPQVRLPVPGLPMGSSCFLDASGPQRQTQDDEREMRLTPGSCTICLSNYKVGSDVVWSSNESCDHHFHSSCMEKWLIKQRDGPLCPICRRDFIVDPLDLLEQQENNNNNNHSNHNVDEEQGIEASMFHWDPAALALDDDELVRRLGPIVVTAPGEPEISRYRTSHNGGEEPVEITTQLEEGLRSVGVPSVTDSTRNSSSNNNFDSEIAASAYGAPDESTEDGMSVQL</sequence>
<feature type="region of interest" description="Disordered" evidence="6">
    <location>
        <begin position="499"/>
        <end position="541"/>
    </location>
</feature>
<evidence type="ECO:0000313" key="9">
    <source>
        <dbReference type="EMBL" id="CAB9512137.1"/>
    </source>
</evidence>
<reference evidence="9" key="1">
    <citation type="submission" date="2020-06" db="EMBL/GenBank/DDBJ databases">
        <authorList>
            <consortium name="Plant Systems Biology data submission"/>
        </authorList>
    </citation>
    <scope>NUCLEOTIDE SEQUENCE</scope>
    <source>
        <strain evidence="9">D6</strain>
    </source>
</reference>
<evidence type="ECO:0000256" key="6">
    <source>
        <dbReference type="SAM" id="MobiDB-lite"/>
    </source>
</evidence>
<dbReference type="InterPro" id="IPR053238">
    <property type="entry name" value="RING-H2_zinc_finger"/>
</dbReference>
<dbReference type="CDD" id="cd16448">
    <property type="entry name" value="RING-H2"/>
    <property type="match status" value="1"/>
</dbReference>
<dbReference type="Proteomes" id="UP001153069">
    <property type="component" value="Unassembled WGS sequence"/>
</dbReference>
<dbReference type="SMART" id="SM00184">
    <property type="entry name" value="RING"/>
    <property type="match status" value="1"/>
</dbReference>
<feature type="domain" description="RING-type" evidence="8">
    <location>
        <begin position="356"/>
        <end position="403"/>
    </location>
</feature>
<evidence type="ECO:0000256" key="3">
    <source>
        <dbReference type="ARBA" id="ARBA00022833"/>
    </source>
</evidence>
<feature type="region of interest" description="Disordered" evidence="6">
    <location>
        <begin position="215"/>
        <end position="317"/>
    </location>
</feature>
<gene>
    <name evidence="9" type="ORF">SEMRO_521_G159240.1</name>
</gene>
<dbReference type="Gene3D" id="3.30.40.10">
    <property type="entry name" value="Zinc/RING finger domain, C3HC4 (zinc finger)"/>
    <property type="match status" value="1"/>
</dbReference>
<keyword evidence="7" id="KW-0472">Membrane</keyword>
<evidence type="ECO:0000256" key="7">
    <source>
        <dbReference type="SAM" id="Phobius"/>
    </source>
</evidence>
<name>A0A9N8E0D3_9STRA</name>
<accession>A0A9N8E0D3</accession>
<evidence type="ECO:0000256" key="2">
    <source>
        <dbReference type="ARBA" id="ARBA00022771"/>
    </source>
</evidence>
<feature type="transmembrane region" description="Helical" evidence="7">
    <location>
        <begin position="67"/>
        <end position="85"/>
    </location>
</feature>
<feature type="region of interest" description="Disordered" evidence="6">
    <location>
        <begin position="150"/>
        <end position="176"/>
    </location>
</feature>
<dbReference type="OrthoDB" id="45989at2759"/>
<feature type="compositionally biased region" description="Basic and acidic residues" evidence="6">
    <location>
        <begin position="269"/>
        <end position="296"/>
    </location>
</feature>
<proteinExistence type="predicted"/>
<dbReference type="SUPFAM" id="SSF57850">
    <property type="entry name" value="RING/U-box"/>
    <property type="match status" value="1"/>
</dbReference>
<organism evidence="9 10">
    <name type="scientific">Seminavis robusta</name>
    <dbReference type="NCBI Taxonomy" id="568900"/>
    <lineage>
        <taxon>Eukaryota</taxon>
        <taxon>Sar</taxon>
        <taxon>Stramenopiles</taxon>
        <taxon>Ochrophyta</taxon>
        <taxon>Bacillariophyta</taxon>
        <taxon>Bacillariophyceae</taxon>
        <taxon>Bacillariophycidae</taxon>
        <taxon>Naviculales</taxon>
        <taxon>Naviculaceae</taxon>
        <taxon>Seminavis</taxon>
    </lineage>
</organism>
<keyword evidence="3" id="KW-0862">Zinc</keyword>
<protein>
    <submittedName>
        <fullName evidence="9">NADPH Oxidase</fullName>
    </submittedName>
</protein>
<keyword evidence="10" id="KW-1185">Reference proteome</keyword>
<evidence type="ECO:0000256" key="5">
    <source>
        <dbReference type="SAM" id="Coils"/>
    </source>
</evidence>
<dbReference type="PROSITE" id="PS50089">
    <property type="entry name" value="ZF_RING_2"/>
    <property type="match status" value="1"/>
</dbReference>
<comment type="caution">
    <text evidence="9">The sequence shown here is derived from an EMBL/GenBank/DDBJ whole genome shotgun (WGS) entry which is preliminary data.</text>
</comment>
<keyword evidence="7" id="KW-0812">Transmembrane</keyword>
<feature type="compositionally biased region" description="Basic and acidic residues" evidence="6">
    <location>
        <begin position="242"/>
        <end position="254"/>
    </location>
</feature>
<keyword evidence="5" id="KW-0175">Coiled coil</keyword>
<keyword evidence="7" id="KW-1133">Transmembrane helix</keyword>
<keyword evidence="2 4" id="KW-0863">Zinc-finger</keyword>
<dbReference type="AlphaFoldDB" id="A0A9N8E0D3"/>
<evidence type="ECO:0000259" key="8">
    <source>
        <dbReference type="PROSITE" id="PS50089"/>
    </source>
</evidence>
<dbReference type="PANTHER" id="PTHR14155:SF627">
    <property type="entry name" value="OS06G0192800 PROTEIN"/>
    <property type="match status" value="1"/>
</dbReference>
<evidence type="ECO:0000256" key="1">
    <source>
        <dbReference type="ARBA" id="ARBA00022723"/>
    </source>
</evidence>
<dbReference type="InterPro" id="IPR001841">
    <property type="entry name" value="Znf_RING"/>
</dbReference>
<feature type="compositionally biased region" description="Low complexity" evidence="6">
    <location>
        <begin position="159"/>
        <end position="172"/>
    </location>
</feature>
<evidence type="ECO:0000256" key="4">
    <source>
        <dbReference type="PROSITE-ProRule" id="PRU00175"/>
    </source>
</evidence>
<dbReference type="PANTHER" id="PTHR14155">
    <property type="entry name" value="RING FINGER DOMAIN-CONTAINING"/>
    <property type="match status" value="1"/>
</dbReference>
<dbReference type="InterPro" id="IPR013083">
    <property type="entry name" value="Znf_RING/FYVE/PHD"/>
</dbReference>